<dbReference type="PROSITE" id="PS01360">
    <property type="entry name" value="ZF_MYND_1"/>
    <property type="match status" value="1"/>
</dbReference>
<dbReference type="AlphaFoldDB" id="A0A4D9D2K4"/>
<feature type="region of interest" description="Disordered" evidence="5">
    <location>
        <begin position="670"/>
        <end position="704"/>
    </location>
</feature>
<evidence type="ECO:0000313" key="8">
    <source>
        <dbReference type="Proteomes" id="UP000355283"/>
    </source>
</evidence>
<keyword evidence="2 4" id="KW-0863">Zinc-finger</keyword>
<dbReference type="EMBL" id="SDOX01000093">
    <property type="protein sequence ID" value="TFJ82829.1"/>
    <property type="molecule type" value="Genomic_DNA"/>
</dbReference>
<protein>
    <recommendedName>
        <fullName evidence="6">MYND-type domain-containing protein</fullName>
    </recommendedName>
</protein>
<feature type="compositionally biased region" description="Pro residues" evidence="5">
    <location>
        <begin position="385"/>
        <end position="400"/>
    </location>
</feature>
<feature type="region of interest" description="Disordered" evidence="5">
    <location>
        <begin position="556"/>
        <end position="613"/>
    </location>
</feature>
<organism evidence="7 8">
    <name type="scientific">Nannochloropsis salina CCMP1776</name>
    <dbReference type="NCBI Taxonomy" id="1027361"/>
    <lineage>
        <taxon>Eukaryota</taxon>
        <taxon>Sar</taxon>
        <taxon>Stramenopiles</taxon>
        <taxon>Ochrophyta</taxon>
        <taxon>Eustigmatophyceae</taxon>
        <taxon>Eustigmatales</taxon>
        <taxon>Monodopsidaceae</taxon>
        <taxon>Microchloropsis</taxon>
        <taxon>Microchloropsis salina</taxon>
    </lineage>
</organism>
<evidence type="ECO:0000256" key="4">
    <source>
        <dbReference type="PROSITE-ProRule" id="PRU00134"/>
    </source>
</evidence>
<feature type="region of interest" description="Disordered" evidence="5">
    <location>
        <begin position="366"/>
        <end position="402"/>
    </location>
</feature>
<name>A0A4D9D2K4_9STRA</name>
<reference evidence="7 8" key="1">
    <citation type="submission" date="2019-01" db="EMBL/GenBank/DDBJ databases">
        <title>Nuclear Genome Assembly of the Microalgal Biofuel strain Nannochloropsis salina CCMP1776.</title>
        <authorList>
            <person name="Hovde B."/>
        </authorList>
    </citation>
    <scope>NUCLEOTIDE SEQUENCE [LARGE SCALE GENOMIC DNA]</scope>
    <source>
        <strain evidence="7 8">CCMP1776</strain>
    </source>
</reference>
<gene>
    <name evidence="7" type="ORF">NSK_005836</name>
</gene>
<dbReference type="GO" id="GO:0008270">
    <property type="term" value="F:zinc ion binding"/>
    <property type="evidence" value="ECO:0007669"/>
    <property type="project" value="UniProtKB-KW"/>
</dbReference>
<evidence type="ECO:0000256" key="5">
    <source>
        <dbReference type="SAM" id="MobiDB-lite"/>
    </source>
</evidence>
<feature type="region of interest" description="Disordered" evidence="5">
    <location>
        <begin position="198"/>
        <end position="218"/>
    </location>
</feature>
<feature type="domain" description="MYND-type" evidence="6">
    <location>
        <begin position="38"/>
        <end position="77"/>
    </location>
</feature>
<evidence type="ECO:0000259" key="6">
    <source>
        <dbReference type="PROSITE" id="PS50865"/>
    </source>
</evidence>
<dbReference type="Pfam" id="PF01753">
    <property type="entry name" value="zf-MYND"/>
    <property type="match status" value="1"/>
</dbReference>
<dbReference type="SUPFAM" id="SSF144232">
    <property type="entry name" value="HIT/MYND zinc finger-like"/>
    <property type="match status" value="1"/>
</dbReference>
<feature type="compositionally biased region" description="Basic and acidic residues" evidence="5">
    <location>
        <begin position="598"/>
        <end position="612"/>
    </location>
</feature>
<feature type="compositionally biased region" description="Low complexity" evidence="5">
    <location>
        <begin position="369"/>
        <end position="384"/>
    </location>
</feature>
<keyword evidence="3" id="KW-0862">Zinc</keyword>
<sequence>MIPESNHRQNGCSGRKERSALRHVFHDLQQAPADGLACSYCKKNSPTLAACSWCLSTLYCGKDCQQKDWIAKHQQECSSLAFLGLQNFVQAIEEQQRLKASEMQDGRNYKCDSYPCHSSEQFSGSEMCGQGLTTQAVDAWLLEMGRAAFAASSAPAAFRFLEPRATVRTLDKIHLPDPALDGLKTLSILAKGSIEHLRRKQKQSRPGCSSPSSSPSTNSVAARMYLKALTVHAQLCSGYEESRVKQKAVAKSILEALTSYQEAALHVPTWTVRLLVIAGRLLTSLKQRPQAIALLETYLPLLDASPMAAPLIKAYLWLYYTQLKYYDLGACWDRAFRDQGEAAAHVAVVFRQALLLLNDAREIRRKPRPSSVSTSSTSFNSSPSTSPPCSPMPSPPPSPSSSPSSPVVFFDASWQMEALVATASFRLADLLLSPLSGSSESIEPAAAREALALCRTCLQNAAPLHFRSLRVYLATALRAAGEGGVEEAAAEVEAERARRAGREGGKERSSSSPPLPRSASLLNMRGLENVWLLPEESWWAMCGRFYHNYKEPNPALPASRTSPQQASLPVLRSPQAPEQAPSHSISSSRSPEPCRNLDIPRSEGEGRLEAGKGKVVLQAPAPRPRKDLTIAALLGAARPRPLASPPKLEDGGCGMTSSIDQDMERLTLARGVPPHKRHRTQDQALRAPMGPCAAVSSEAVSANG</sequence>
<accession>A0A4D9D2K4</accession>
<evidence type="ECO:0000256" key="1">
    <source>
        <dbReference type="ARBA" id="ARBA00022723"/>
    </source>
</evidence>
<dbReference type="OrthoDB" id="218633at2759"/>
<comment type="caution">
    <text evidence="7">The sequence shown here is derived from an EMBL/GenBank/DDBJ whole genome shotgun (WGS) entry which is preliminary data.</text>
</comment>
<dbReference type="PROSITE" id="PS50865">
    <property type="entry name" value="ZF_MYND_2"/>
    <property type="match status" value="1"/>
</dbReference>
<dbReference type="InterPro" id="IPR002893">
    <property type="entry name" value="Znf_MYND"/>
</dbReference>
<dbReference type="Proteomes" id="UP000355283">
    <property type="component" value="Unassembled WGS sequence"/>
</dbReference>
<evidence type="ECO:0000313" key="7">
    <source>
        <dbReference type="EMBL" id="TFJ82829.1"/>
    </source>
</evidence>
<proteinExistence type="predicted"/>
<dbReference type="Gene3D" id="6.10.140.2220">
    <property type="match status" value="1"/>
</dbReference>
<evidence type="ECO:0000256" key="2">
    <source>
        <dbReference type="ARBA" id="ARBA00022771"/>
    </source>
</evidence>
<feature type="region of interest" description="Disordered" evidence="5">
    <location>
        <begin position="486"/>
        <end position="519"/>
    </location>
</feature>
<evidence type="ECO:0000256" key="3">
    <source>
        <dbReference type="ARBA" id="ARBA00022833"/>
    </source>
</evidence>
<keyword evidence="1" id="KW-0479">Metal-binding</keyword>
<feature type="compositionally biased region" description="Basic and acidic residues" evidence="5">
    <location>
        <begin position="493"/>
        <end position="509"/>
    </location>
</feature>
<keyword evidence="8" id="KW-1185">Reference proteome</keyword>